<organism evidence="1 2">
    <name type="scientific">Jiangella alba</name>
    <dbReference type="NCBI Taxonomy" id="561176"/>
    <lineage>
        <taxon>Bacteria</taxon>
        <taxon>Bacillati</taxon>
        <taxon>Actinomycetota</taxon>
        <taxon>Actinomycetes</taxon>
        <taxon>Jiangellales</taxon>
        <taxon>Jiangellaceae</taxon>
        <taxon>Jiangella</taxon>
    </lineage>
</organism>
<dbReference type="EMBL" id="FNUC01000003">
    <property type="protein sequence ID" value="SEE94743.1"/>
    <property type="molecule type" value="Genomic_DNA"/>
</dbReference>
<dbReference type="AlphaFoldDB" id="A0A1H5MZM0"/>
<reference evidence="2" key="1">
    <citation type="submission" date="2016-10" db="EMBL/GenBank/DDBJ databases">
        <authorList>
            <person name="Varghese N."/>
            <person name="Submissions S."/>
        </authorList>
    </citation>
    <scope>NUCLEOTIDE SEQUENCE [LARGE SCALE GENOMIC DNA]</scope>
    <source>
        <strain evidence="2">DSM 45237</strain>
    </source>
</reference>
<keyword evidence="2" id="KW-1185">Reference proteome</keyword>
<protein>
    <submittedName>
        <fullName evidence="1">Uncharacterized protein</fullName>
    </submittedName>
</protein>
<evidence type="ECO:0000313" key="1">
    <source>
        <dbReference type="EMBL" id="SEE94743.1"/>
    </source>
</evidence>
<accession>A0A1H5MZM0</accession>
<gene>
    <name evidence="1" type="ORF">SAMN04488561_3573</name>
</gene>
<evidence type="ECO:0000313" key="2">
    <source>
        <dbReference type="Proteomes" id="UP000181980"/>
    </source>
</evidence>
<name>A0A1H5MZM0_9ACTN</name>
<dbReference type="Proteomes" id="UP000181980">
    <property type="component" value="Unassembled WGS sequence"/>
</dbReference>
<sequence>MSGGGTVGAALRRIAFRTSLRANLAYWEWRRFEG</sequence>
<proteinExistence type="predicted"/>